<organism evidence="7 8">
    <name type="scientific">Roseibium album</name>
    <dbReference type="NCBI Taxonomy" id="311410"/>
    <lineage>
        <taxon>Bacteria</taxon>
        <taxon>Pseudomonadati</taxon>
        <taxon>Pseudomonadota</taxon>
        <taxon>Alphaproteobacteria</taxon>
        <taxon>Hyphomicrobiales</taxon>
        <taxon>Stappiaceae</taxon>
        <taxon>Roseibium</taxon>
    </lineage>
</organism>
<feature type="transmembrane region" description="Helical" evidence="6">
    <location>
        <begin position="419"/>
        <end position="437"/>
    </location>
</feature>
<evidence type="ECO:0000256" key="6">
    <source>
        <dbReference type="SAM" id="Phobius"/>
    </source>
</evidence>
<evidence type="ECO:0000256" key="3">
    <source>
        <dbReference type="ARBA" id="ARBA00022692"/>
    </source>
</evidence>
<keyword evidence="5 6" id="KW-0472">Membrane</keyword>
<dbReference type="PANTHER" id="PTHR30250">
    <property type="entry name" value="PST FAMILY PREDICTED COLANIC ACID TRANSPORTER"/>
    <property type="match status" value="1"/>
</dbReference>
<evidence type="ECO:0000313" key="8">
    <source>
        <dbReference type="Proteomes" id="UP000049983"/>
    </source>
</evidence>
<dbReference type="EMBL" id="CXWC01000015">
    <property type="protein sequence ID" value="CTQ78690.1"/>
    <property type="molecule type" value="Genomic_DNA"/>
</dbReference>
<feature type="transmembrane region" description="Helical" evidence="6">
    <location>
        <begin position="12"/>
        <end position="34"/>
    </location>
</feature>
<keyword evidence="4 6" id="KW-1133">Transmembrane helix</keyword>
<feature type="transmembrane region" description="Helical" evidence="6">
    <location>
        <begin position="118"/>
        <end position="139"/>
    </location>
</feature>
<feature type="transmembrane region" description="Helical" evidence="6">
    <location>
        <begin position="290"/>
        <end position="309"/>
    </location>
</feature>
<evidence type="ECO:0000256" key="5">
    <source>
        <dbReference type="ARBA" id="ARBA00023136"/>
    </source>
</evidence>
<feature type="transmembrane region" description="Helical" evidence="6">
    <location>
        <begin position="361"/>
        <end position="379"/>
    </location>
</feature>
<keyword evidence="2" id="KW-1003">Cell membrane</keyword>
<evidence type="ECO:0000313" key="7">
    <source>
        <dbReference type="EMBL" id="CTQ78690.1"/>
    </source>
</evidence>
<dbReference type="Proteomes" id="UP000049983">
    <property type="component" value="Unassembled WGS sequence"/>
</dbReference>
<reference evidence="8" key="1">
    <citation type="submission" date="2015-07" db="EMBL/GenBank/DDBJ databases">
        <authorList>
            <person name="Rodrigo-Torres Lidia"/>
            <person name="Arahal R.David."/>
        </authorList>
    </citation>
    <scope>NUCLEOTIDE SEQUENCE [LARGE SCALE GENOMIC DNA]</scope>
    <source>
        <strain evidence="8">CECT 5096</strain>
    </source>
</reference>
<feature type="transmembrane region" description="Helical" evidence="6">
    <location>
        <begin position="40"/>
        <end position="59"/>
    </location>
</feature>
<feature type="transmembrane region" description="Helical" evidence="6">
    <location>
        <begin position="216"/>
        <end position="238"/>
    </location>
</feature>
<feature type="transmembrane region" description="Helical" evidence="6">
    <location>
        <begin position="443"/>
        <end position="461"/>
    </location>
</feature>
<sequence length="486" mass="51684">MASMLRMSVVNTSAGMLSMIAGFVCSIIVARTLGVDGTGIVAYALWFMSVATLVADLGMPQATLRFIARDTDGSPELRSGLFRRLFYRFASASVVAALAMACYAFWLLQRGLVENATVWFVTIALYLSYAYSTMAIGAAQGLGQFDRAAHRTLVGCLIQPFAVLGGALVLGPAGAILGHALRHLPQAMDLKSYLAKRPSERKPIPTEIRRYAKNNWISGSILALFGARIELAIIGFFFSITQVGFYSIGLTMAGMIAQLALFIVAFVVPKFGELHDQANDRAFADAFERTIRWLSIVIAPITIGGAAIAPELIPLVFGSDFSPAVGPAVILLVFSIAQALAAVLSRAILAKNRSSDELRMSLVWCGLSIVALMIVIPSFGQTGAAWTRGAVNTLLLGILTIYCSRVLNLHVPVLTLTKSISAAALCAGAALGVLQFVSGIPGLVLAVMAAAPVYIVALLILRTVPSSELEPLANEVRSRLGLNNFS</sequence>
<dbReference type="InterPro" id="IPR050833">
    <property type="entry name" value="Poly_Biosynth_Transport"/>
</dbReference>
<evidence type="ECO:0000256" key="1">
    <source>
        <dbReference type="ARBA" id="ARBA00004651"/>
    </source>
</evidence>
<proteinExistence type="predicted"/>
<name>A0A0M7AZL2_9HYPH</name>
<dbReference type="OrthoDB" id="7806958at2"/>
<keyword evidence="8" id="KW-1185">Reference proteome</keyword>
<gene>
    <name evidence="7" type="ORF">LA5096_05775</name>
</gene>
<feature type="transmembrane region" description="Helical" evidence="6">
    <location>
        <begin position="85"/>
        <end position="106"/>
    </location>
</feature>
<keyword evidence="3 6" id="KW-0812">Transmembrane</keyword>
<evidence type="ECO:0000256" key="2">
    <source>
        <dbReference type="ARBA" id="ARBA00022475"/>
    </source>
</evidence>
<dbReference type="PANTHER" id="PTHR30250:SF11">
    <property type="entry name" value="O-ANTIGEN TRANSPORTER-RELATED"/>
    <property type="match status" value="1"/>
</dbReference>
<dbReference type="GO" id="GO:0005886">
    <property type="term" value="C:plasma membrane"/>
    <property type="evidence" value="ECO:0007669"/>
    <property type="project" value="UniProtKB-SubCell"/>
</dbReference>
<dbReference type="AlphaFoldDB" id="A0A0M7AZL2"/>
<comment type="subcellular location">
    <subcellularLocation>
        <location evidence="1">Cell membrane</location>
        <topology evidence="1">Multi-pass membrane protein</topology>
    </subcellularLocation>
</comment>
<feature type="transmembrane region" description="Helical" evidence="6">
    <location>
        <begin position="329"/>
        <end position="349"/>
    </location>
</feature>
<evidence type="ECO:0000256" key="4">
    <source>
        <dbReference type="ARBA" id="ARBA00022989"/>
    </source>
</evidence>
<dbReference type="STRING" id="311410.LA5095_05200"/>
<feature type="transmembrane region" description="Helical" evidence="6">
    <location>
        <begin position="385"/>
        <end position="407"/>
    </location>
</feature>
<feature type="transmembrane region" description="Helical" evidence="6">
    <location>
        <begin position="244"/>
        <end position="269"/>
    </location>
</feature>
<accession>A0A0M7AZL2</accession>
<dbReference type="Pfam" id="PF13440">
    <property type="entry name" value="Polysacc_synt_3"/>
    <property type="match status" value="1"/>
</dbReference>
<protein>
    <submittedName>
        <fullName evidence="7">Colanic acid exporter</fullName>
    </submittedName>
</protein>